<dbReference type="EMBL" id="CM035442">
    <property type="protein sequence ID" value="KAH7279358.1"/>
    <property type="molecule type" value="Genomic_DNA"/>
</dbReference>
<gene>
    <name evidence="1" type="ORF">KP509_37G015900</name>
</gene>
<keyword evidence="2" id="KW-1185">Reference proteome</keyword>
<name>A0A8T2Q6W0_CERRI</name>
<reference evidence="1" key="1">
    <citation type="submission" date="2021-08" db="EMBL/GenBank/DDBJ databases">
        <title>WGS assembly of Ceratopteris richardii.</title>
        <authorList>
            <person name="Marchant D.B."/>
            <person name="Chen G."/>
            <person name="Jenkins J."/>
            <person name="Shu S."/>
            <person name="Leebens-Mack J."/>
            <person name="Grimwood J."/>
            <person name="Schmutz J."/>
            <person name="Soltis P."/>
            <person name="Soltis D."/>
            <person name="Chen Z.-H."/>
        </authorList>
    </citation>
    <scope>NUCLEOTIDE SEQUENCE</scope>
    <source>
        <strain evidence="1">Whitten #5841</strain>
        <tissue evidence="1">Leaf</tissue>
    </source>
</reference>
<comment type="caution">
    <text evidence="1">The sequence shown here is derived from an EMBL/GenBank/DDBJ whole genome shotgun (WGS) entry which is preliminary data.</text>
</comment>
<organism evidence="1 2">
    <name type="scientific">Ceratopteris richardii</name>
    <name type="common">Triangle waterfern</name>
    <dbReference type="NCBI Taxonomy" id="49495"/>
    <lineage>
        <taxon>Eukaryota</taxon>
        <taxon>Viridiplantae</taxon>
        <taxon>Streptophyta</taxon>
        <taxon>Embryophyta</taxon>
        <taxon>Tracheophyta</taxon>
        <taxon>Polypodiopsida</taxon>
        <taxon>Polypodiidae</taxon>
        <taxon>Polypodiales</taxon>
        <taxon>Pteridineae</taxon>
        <taxon>Pteridaceae</taxon>
        <taxon>Parkerioideae</taxon>
        <taxon>Ceratopteris</taxon>
    </lineage>
</organism>
<protein>
    <submittedName>
        <fullName evidence="1">Uncharacterized protein</fullName>
    </submittedName>
</protein>
<dbReference type="Proteomes" id="UP000825935">
    <property type="component" value="Chromosome 37"/>
</dbReference>
<evidence type="ECO:0000313" key="1">
    <source>
        <dbReference type="EMBL" id="KAH7279358.1"/>
    </source>
</evidence>
<proteinExistence type="predicted"/>
<dbReference type="AlphaFoldDB" id="A0A8T2Q6W0"/>
<accession>A0A8T2Q6W0</accession>
<evidence type="ECO:0000313" key="2">
    <source>
        <dbReference type="Proteomes" id="UP000825935"/>
    </source>
</evidence>
<sequence length="108" mass="12537">MASLWPRRLVLDHARDASSILHEHMGFEARTRKQTSLEYNFSFSRKGESSYNAPWIKFSGERDTIPLSSPVRGSSKPWWVEPLLPSRLLLAIITQPPPLRCQFSDRLW</sequence>